<name>A0A317VUI2_9EURO</name>
<feature type="compositionally biased region" description="Polar residues" evidence="1">
    <location>
        <begin position="39"/>
        <end position="53"/>
    </location>
</feature>
<protein>
    <submittedName>
        <fullName evidence="2">Uncharacterized protein</fullName>
    </submittedName>
</protein>
<reference evidence="2 3" key="1">
    <citation type="submission" date="2016-12" db="EMBL/GenBank/DDBJ databases">
        <title>The genomes of Aspergillus section Nigri reveals drivers in fungal speciation.</title>
        <authorList>
            <consortium name="DOE Joint Genome Institute"/>
            <person name="Vesth T.C."/>
            <person name="Nybo J."/>
            <person name="Theobald S."/>
            <person name="Brandl J."/>
            <person name="Frisvad J.C."/>
            <person name="Nielsen K.F."/>
            <person name="Lyhne E.K."/>
            <person name="Kogle M.E."/>
            <person name="Kuo A."/>
            <person name="Riley R."/>
            <person name="Clum A."/>
            <person name="Nolan M."/>
            <person name="Lipzen A."/>
            <person name="Salamov A."/>
            <person name="Henrissat B."/>
            <person name="Wiebenga A."/>
            <person name="De Vries R.P."/>
            <person name="Grigoriev I.V."/>
            <person name="Mortensen U.H."/>
            <person name="Andersen M.R."/>
            <person name="Baker S.E."/>
        </authorList>
    </citation>
    <scope>NUCLEOTIDE SEQUENCE [LARGE SCALE GENOMIC DNA]</scope>
    <source>
        <strain evidence="2 3">CBS 117.55</strain>
    </source>
</reference>
<organism evidence="2 3">
    <name type="scientific">Aspergillus heteromorphus CBS 117.55</name>
    <dbReference type="NCBI Taxonomy" id="1448321"/>
    <lineage>
        <taxon>Eukaryota</taxon>
        <taxon>Fungi</taxon>
        <taxon>Dikarya</taxon>
        <taxon>Ascomycota</taxon>
        <taxon>Pezizomycotina</taxon>
        <taxon>Eurotiomycetes</taxon>
        <taxon>Eurotiomycetidae</taxon>
        <taxon>Eurotiales</taxon>
        <taxon>Aspergillaceae</taxon>
        <taxon>Aspergillus</taxon>
        <taxon>Aspergillus subgen. Circumdati</taxon>
    </lineage>
</organism>
<comment type="caution">
    <text evidence="2">The sequence shown here is derived from an EMBL/GenBank/DDBJ whole genome shotgun (WGS) entry which is preliminary data.</text>
</comment>
<dbReference type="Proteomes" id="UP000247233">
    <property type="component" value="Unassembled WGS sequence"/>
</dbReference>
<gene>
    <name evidence="2" type="ORF">BO70DRAFT_70217</name>
</gene>
<accession>A0A317VUI2</accession>
<dbReference type="RefSeq" id="XP_025397752.1">
    <property type="nucleotide sequence ID" value="XM_025548659.1"/>
</dbReference>
<proteinExistence type="predicted"/>
<feature type="compositionally biased region" description="Polar residues" evidence="1">
    <location>
        <begin position="92"/>
        <end position="102"/>
    </location>
</feature>
<sequence>MSISVEQTNTKPATQSETNDDFPSGPESPDGSEHGLNDVLSSPIQYGLSTSTGGKMADMVEEAASNTRLQRIENETTRSNTLIREQRRITAGESTRQTAPKQKTNEPAARASTGPEAERANILEEEELRDREKKTTNTVLKELGERLAALVRLREAADPPPPKKKAH</sequence>
<dbReference type="AlphaFoldDB" id="A0A317VUI2"/>
<feature type="compositionally biased region" description="Basic and acidic residues" evidence="1">
    <location>
        <begin position="116"/>
        <end position="135"/>
    </location>
</feature>
<keyword evidence="3" id="KW-1185">Reference proteome</keyword>
<evidence type="ECO:0000313" key="2">
    <source>
        <dbReference type="EMBL" id="PWY76991.1"/>
    </source>
</evidence>
<dbReference type="EMBL" id="MSFL01000019">
    <property type="protein sequence ID" value="PWY76991.1"/>
    <property type="molecule type" value="Genomic_DNA"/>
</dbReference>
<feature type="region of interest" description="Disordered" evidence="1">
    <location>
        <begin position="1"/>
        <end position="136"/>
    </location>
</feature>
<evidence type="ECO:0000256" key="1">
    <source>
        <dbReference type="SAM" id="MobiDB-lite"/>
    </source>
</evidence>
<feature type="compositionally biased region" description="Polar residues" evidence="1">
    <location>
        <begin position="1"/>
        <end position="17"/>
    </location>
</feature>
<dbReference type="VEuPathDB" id="FungiDB:BO70DRAFT_70217"/>
<evidence type="ECO:0000313" key="3">
    <source>
        <dbReference type="Proteomes" id="UP000247233"/>
    </source>
</evidence>
<dbReference type="GeneID" id="37070896"/>